<protein>
    <submittedName>
        <fullName evidence="1">CLUMA_CG010543, isoform A</fullName>
    </submittedName>
</protein>
<keyword evidence="2" id="KW-1185">Reference proteome</keyword>
<organism evidence="1 2">
    <name type="scientific">Clunio marinus</name>
    <dbReference type="NCBI Taxonomy" id="568069"/>
    <lineage>
        <taxon>Eukaryota</taxon>
        <taxon>Metazoa</taxon>
        <taxon>Ecdysozoa</taxon>
        <taxon>Arthropoda</taxon>
        <taxon>Hexapoda</taxon>
        <taxon>Insecta</taxon>
        <taxon>Pterygota</taxon>
        <taxon>Neoptera</taxon>
        <taxon>Endopterygota</taxon>
        <taxon>Diptera</taxon>
        <taxon>Nematocera</taxon>
        <taxon>Chironomoidea</taxon>
        <taxon>Chironomidae</taxon>
        <taxon>Clunio</taxon>
    </lineage>
</organism>
<evidence type="ECO:0000313" key="2">
    <source>
        <dbReference type="Proteomes" id="UP000183832"/>
    </source>
</evidence>
<reference evidence="1 2" key="1">
    <citation type="submission" date="2015-04" db="EMBL/GenBank/DDBJ databases">
        <authorList>
            <person name="Syromyatnikov M.Y."/>
            <person name="Popov V.N."/>
        </authorList>
    </citation>
    <scope>NUCLEOTIDE SEQUENCE [LARGE SCALE GENOMIC DNA]</scope>
</reference>
<dbReference type="EMBL" id="CVRI01000047">
    <property type="protein sequence ID" value="CRK97146.1"/>
    <property type="molecule type" value="Genomic_DNA"/>
</dbReference>
<proteinExistence type="predicted"/>
<dbReference type="AlphaFoldDB" id="A0A1J1IBM8"/>
<accession>A0A1J1IBM8</accession>
<gene>
    <name evidence="1" type="ORF">CLUMA_CG010543</name>
</gene>
<sequence>MEHFLIDDVLTSVGGVGMAKCLEFFWDQKLNFHEIFTHAMTKILMTLRLSSFLTKITQLHSYLNESYNQLKHEGTEDGIINKKII</sequence>
<name>A0A1J1IBM8_9DIPT</name>
<evidence type="ECO:0000313" key="1">
    <source>
        <dbReference type="EMBL" id="CRK97146.1"/>
    </source>
</evidence>
<dbReference type="Proteomes" id="UP000183832">
    <property type="component" value="Unassembled WGS sequence"/>
</dbReference>